<dbReference type="AlphaFoldDB" id="A0A5J5ECP6"/>
<evidence type="ECO:0000313" key="2">
    <source>
        <dbReference type="Proteomes" id="UP000326924"/>
    </source>
</evidence>
<keyword evidence="2" id="KW-1185">Reference proteome</keyword>
<reference evidence="1 2" key="1">
    <citation type="submission" date="2019-09" db="EMBL/GenBank/DDBJ databases">
        <title>Draft genome of the ectomycorrhizal ascomycete Sphaerosporella brunnea.</title>
        <authorList>
            <consortium name="DOE Joint Genome Institute"/>
            <person name="Benucci G.M."/>
            <person name="Marozzi G."/>
            <person name="Antonielli L."/>
            <person name="Sanchez S."/>
            <person name="Marco P."/>
            <person name="Wang X."/>
            <person name="Falini L.B."/>
            <person name="Barry K."/>
            <person name="Haridas S."/>
            <person name="Lipzen A."/>
            <person name="Labutti K."/>
            <person name="Grigoriev I.V."/>
            <person name="Murat C."/>
            <person name="Martin F."/>
            <person name="Albertini E."/>
            <person name="Donnini D."/>
            <person name="Bonito G."/>
        </authorList>
    </citation>
    <scope>NUCLEOTIDE SEQUENCE [LARGE SCALE GENOMIC DNA]</scope>
    <source>
        <strain evidence="1 2">Sb_GMNB300</strain>
    </source>
</reference>
<gene>
    <name evidence="1" type="ORF">FN846DRAFT_1005811</name>
</gene>
<dbReference type="EMBL" id="VXIS01000462">
    <property type="protein sequence ID" value="KAA8893322.1"/>
    <property type="molecule type" value="Genomic_DNA"/>
</dbReference>
<comment type="caution">
    <text evidence="1">The sequence shown here is derived from an EMBL/GenBank/DDBJ whole genome shotgun (WGS) entry which is preliminary data.</text>
</comment>
<evidence type="ECO:0000313" key="1">
    <source>
        <dbReference type="EMBL" id="KAA8893322.1"/>
    </source>
</evidence>
<dbReference type="Proteomes" id="UP000326924">
    <property type="component" value="Unassembled WGS sequence"/>
</dbReference>
<organism evidence="1 2">
    <name type="scientific">Sphaerosporella brunnea</name>
    <dbReference type="NCBI Taxonomy" id="1250544"/>
    <lineage>
        <taxon>Eukaryota</taxon>
        <taxon>Fungi</taxon>
        <taxon>Dikarya</taxon>
        <taxon>Ascomycota</taxon>
        <taxon>Pezizomycotina</taxon>
        <taxon>Pezizomycetes</taxon>
        <taxon>Pezizales</taxon>
        <taxon>Pyronemataceae</taxon>
        <taxon>Sphaerosporella</taxon>
    </lineage>
</organism>
<name>A0A5J5ECP6_9PEZI</name>
<proteinExistence type="predicted"/>
<sequence length="189" mass="19494">MPPPPPPPLPAHATKAHTTLHYALPHTTLHLQQDSTLATTTGSTLWLSAQSSAQASDWSAGPRGLLARNCAGAAGVAVGVLDWMGEPGAGEGGDHWDLIVTTDTVYSAAHAAAEDTLVVLALEVRDAEVVAAALAAARALGLALAKVPRPRLRRALRAAGIAWPDSEWEGVEVWRGKMRRGGAAAAADG</sequence>
<dbReference type="InParanoid" id="A0A5J5ECP6"/>
<accession>A0A5J5ECP6</accession>
<protein>
    <submittedName>
        <fullName evidence="1">Uncharacterized protein</fullName>
    </submittedName>
</protein>